<keyword evidence="1" id="KW-1133">Transmembrane helix</keyword>
<keyword evidence="1" id="KW-0472">Membrane</keyword>
<comment type="caution">
    <text evidence="2">The sequence shown here is derived from an EMBL/GenBank/DDBJ whole genome shotgun (WGS) entry which is preliminary data.</text>
</comment>
<protein>
    <submittedName>
        <fullName evidence="2">Uncharacterized protein</fullName>
    </submittedName>
</protein>
<dbReference type="Proteomes" id="UP000605970">
    <property type="component" value="Unassembled WGS sequence"/>
</dbReference>
<feature type="transmembrane region" description="Helical" evidence="1">
    <location>
        <begin position="6"/>
        <end position="24"/>
    </location>
</feature>
<keyword evidence="1" id="KW-0812">Transmembrane</keyword>
<accession>A0A8S9ZHS9</accession>
<evidence type="ECO:0000256" key="1">
    <source>
        <dbReference type="SAM" id="Phobius"/>
    </source>
</evidence>
<name>A0A8S9ZHS9_9BILA</name>
<proteinExistence type="predicted"/>
<dbReference type="EMBL" id="JABEBT010000091">
    <property type="protein sequence ID" value="KAF7632855.1"/>
    <property type="molecule type" value="Genomic_DNA"/>
</dbReference>
<keyword evidence="3" id="KW-1185">Reference proteome</keyword>
<dbReference type="AlphaFoldDB" id="A0A8S9ZHS9"/>
<organism evidence="2 3">
    <name type="scientific">Meloidogyne graminicola</name>
    <dbReference type="NCBI Taxonomy" id="189291"/>
    <lineage>
        <taxon>Eukaryota</taxon>
        <taxon>Metazoa</taxon>
        <taxon>Ecdysozoa</taxon>
        <taxon>Nematoda</taxon>
        <taxon>Chromadorea</taxon>
        <taxon>Rhabditida</taxon>
        <taxon>Tylenchina</taxon>
        <taxon>Tylenchomorpha</taxon>
        <taxon>Tylenchoidea</taxon>
        <taxon>Meloidogynidae</taxon>
        <taxon>Meloidogyninae</taxon>
        <taxon>Meloidogyne</taxon>
    </lineage>
</organism>
<gene>
    <name evidence="2" type="ORF">Mgra_00007713</name>
</gene>
<reference evidence="2" key="1">
    <citation type="journal article" date="2020" name="Ecol. Evol.">
        <title>Genome structure and content of the rice root-knot nematode (Meloidogyne graminicola).</title>
        <authorList>
            <person name="Phan N.T."/>
            <person name="Danchin E.G.J."/>
            <person name="Klopp C."/>
            <person name="Perfus-Barbeoch L."/>
            <person name="Kozlowski D.K."/>
            <person name="Koutsovoulos G.D."/>
            <person name="Lopez-Roques C."/>
            <person name="Bouchez O."/>
            <person name="Zahm M."/>
            <person name="Besnard G."/>
            <person name="Bellafiore S."/>
        </authorList>
    </citation>
    <scope>NUCLEOTIDE SEQUENCE</scope>
    <source>
        <strain evidence="2">VN-18</strain>
    </source>
</reference>
<evidence type="ECO:0000313" key="2">
    <source>
        <dbReference type="EMBL" id="KAF7632855.1"/>
    </source>
</evidence>
<dbReference type="OrthoDB" id="5894449at2759"/>
<sequence>MKFFKIFIFIFIIFLKYFTIFGMFTPQSQRQLRKSSSAIVNAISKSPRQLRLMATGLNKSCVSGGAFVAKEADEVWNRKAYVISYKQLVSNLGEFESNTYTSKLDDFHRLLVSLERDLTRHLLPIVTLLKDMVNDYNNDEQGLSITENKIRGLRTNIEKILLNVLDGGEIMMTEEEDENVEENLSDFIHERTVYREMVQTLSPKYDKSYKLWLNEKRNLLEETKLCYLNNDILHQINQIDRLHKIYEENILQAKKLIGVTINSNQEETSIDEPSFWQRVSSQIGKISREIYYNLAKNIPIRKLKKG</sequence>
<evidence type="ECO:0000313" key="3">
    <source>
        <dbReference type="Proteomes" id="UP000605970"/>
    </source>
</evidence>